<dbReference type="EMBL" id="WITJ01000001">
    <property type="protein sequence ID" value="MQW38407.1"/>
    <property type="molecule type" value="Genomic_DNA"/>
</dbReference>
<accession>A0A7X2D0H8</accession>
<gene>
    <name evidence="1" type="ORF">GHI93_00385</name>
</gene>
<proteinExistence type="predicted"/>
<keyword evidence="2" id="KW-1185">Reference proteome</keyword>
<organism evidence="1 2">
    <name type="scientific">Lactococcus hircilactis</name>
    <dbReference type="NCBI Taxonomy" id="1494462"/>
    <lineage>
        <taxon>Bacteria</taxon>
        <taxon>Bacillati</taxon>
        <taxon>Bacillota</taxon>
        <taxon>Bacilli</taxon>
        <taxon>Lactobacillales</taxon>
        <taxon>Streptococcaceae</taxon>
        <taxon>Lactococcus</taxon>
    </lineage>
</organism>
<dbReference type="AlphaFoldDB" id="A0A7X2D0H8"/>
<protein>
    <submittedName>
        <fullName evidence="1">Uncharacterized protein</fullName>
    </submittedName>
</protein>
<evidence type="ECO:0000313" key="2">
    <source>
        <dbReference type="Proteomes" id="UP000439550"/>
    </source>
</evidence>
<reference evidence="1 2" key="1">
    <citation type="submission" date="2019-10" db="EMBL/GenBank/DDBJ databases">
        <authorList>
            <person name="Dong K."/>
        </authorList>
    </citation>
    <scope>NUCLEOTIDE SEQUENCE [LARGE SCALE GENOMIC DNA]</scope>
    <source>
        <strain evidence="1 2">DSM 28960</strain>
    </source>
</reference>
<evidence type="ECO:0000313" key="1">
    <source>
        <dbReference type="EMBL" id="MQW38407.1"/>
    </source>
</evidence>
<sequence>MPKRWKKVLPALQTKEKFLSVLTKKVLRAVSTDSFLITKTFVLVRFMIR</sequence>
<comment type="caution">
    <text evidence="1">The sequence shown here is derived from an EMBL/GenBank/DDBJ whole genome shotgun (WGS) entry which is preliminary data.</text>
</comment>
<dbReference type="Proteomes" id="UP000439550">
    <property type="component" value="Unassembled WGS sequence"/>
</dbReference>
<name>A0A7X2D0H8_9LACT</name>